<dbReference type="AlphaFoldDB" id="A0A3B0X5F0"/>
<evidence type="ECO:0000256" key="3">
    <source>
        <dbReference type="ARBA" id="ARBA00022729"/>
    </source>
</evidence>
<evidence type="ECO:0000313" key="4">
    <source>
        <dbReference type="EMBL" id="VAW51154.1"/>
    </source>
</evidence>
<dbReference type="Gene3D" id="3.40.50.1980">
    <property type="entry name" value="Nitrogenase molybdenum iron protein domain"/>
    <property type="match status" value="2"/>
</dbReference>
<dbReference type="InterPro" id="IPR006129">
    <property type="entry name" value="AdhesinB"/>
</dbReference>
<dbReference type="Pfam" id="PF01297">
    <property type="entry name" value="ZnuA"/>
    <property type="match status" value="1"/>
</dbReference>
<dbReference type="InterPro" id="IPR050492">
    <property type="entry name" value="Bact_metal-bind_prot9"/>
</dbReference>
<dbReference type="PANTHER" id="PTHR42953:SF3">
    <property type="entry name" value="HIGH-AFFINITY ZINC UPTAKE SYSTEM PROTEIN ZNUA"/>
    <property type="match status" value="1"/>
</dbReference>
<dbReference type="InterPro" id="IPR006128">
    <property type="entry name" value="Lipoprotein_PsaA-like"/>
</dbReference>
<name>A0A3B0X5F0_9ZZZZ</name>
<evidence type="ECO:0000256" key="1">
    <source>
        <dbReference type="ARBA" id="ARBA00011028"/>
    </source>
</evidence>
<proteinExistence type="inferred from homology"/>
<protein>
    <recommendedName>
        <fullName evidence="5">Zinc ABC transporter, substrate-binding protein ZnuA</fullName>
    </recommendedName>
</protein>
<dbReference type="GO" id="GO:0007155">
    <property type="term" value="P:cell adhesion"/>
    <property type="evidence" value="ECO:0007669"/>
    <property type="project" value="InterPro"/>
</dbReference>
<dbReference type="PANTHER" id="PTHR42953">
    <property type="entry name" value="HIGH-AFFINITY ZINC UPTAKE SYSTEM PROTEIN ZNUA-RELATED"/>
    <property type="match status" value="1"/>
</dbReference>
<keyword evidence="2" id="KW-0813">Transport</keyword>
<dbReference type="GO" id="GO:0046872">
    <property type="term" value="F:metal ion binding"/>
    <property type="evidence" value="ECO:0007669"/>
    <property type="project" value="InterPro"/>
</dbReference>
<evidence type="ECO:0008006" key="5">
    <source>
        <dbReference type="Google" id="ProtNLM"/>
    </source>
</evidence>
<accession>A0A3B0X5F0</accession>
<dbReference type="GO" id="GO:0030001">
    <property type="term" value="P:metal ion transport"/>
    <property type="evidence" value="ECO:0007669"/>
    <property type="project" value="InterPro"/>
</dbReference>
<dbReference type="InterPro" id="IPR006127">
    <property type="entry name" value="ZnuA-like"/>
</dbReference>
<organism evidence="4">
    <name type="scientific">hydrothermal vent metagenome</name>
    <dbReference type="NCBI Taxonomy" id="652676"/>
    <lineage>
        <taxon>unclassified sequences</taxon>
        <taxon>metagenomes</taxon>
        <taxon>ecological metagenomes</taxon>
    </lineage>
</organism>
<gene>
    <name evidence="4" type="ORF">MNBD_GAMMA05-1008</name>
</gene>
<keyword evidence="3" id="KW-0732">Signal</keyword>
<reference evidence="4" key="1">
    <citation type="submission" date="2018-06" db="EMBL/GenBank/DDBJ databases">
        <authorList>
            <person name="Zhirakovskaya E."/>
        </authorList>
    </citation>
    <scope>NUCLEOTIDE SEQUENCE</scope>
</reference>
<dbReference type="PRINTS" id="PR00690">
    <property type="entry name" value="ADHESNFAMILY"/>
</dbReference>
<dbReference type="PRINTS" id="PR00691">
    <property type="entry name" value="ADHESINB"/>
</dbReference>
<dbReference type="EMBL" id="UOFE01000013">
    <property type="protein sequence ID" value="VAW51154.1"/>
    <property type="molecule type" value="Genomic_DNA"/>
</dbReference>
<comment type="similarity">
    <text evidence="1">Belongs to the bacterial solute-binding protein 9 family.</text>
</comment>
<sequence length="306" mass="34225">MHTLTRSPSLLLTLLLLLASQNTAASNTPPLNVVVTIKPLHSLVASLMQGVRQPQLLLTTSQSAHHTNLRPSDYRKLASADIVFWAGATLESFIPTIEKKQQGHTQYISLIKTDGLILLAIRGKHEHDNHEDPHNNHTDPHFWLSSNNAIKIVSAITQTLIDADPNNAPLYLHNKKQTLARINSLTERLKKKLENTTAPFITYHDAYQYFEKEFHLNRITSITLSEDSTPSIKKIHSVKKLISQYKVNCIFFDAPTQPPIINTLLSDTRAQAIALDAIGVNLSAGPDLWFDLLDNLSKQMAECLQP</sequence>
<evidence type="ECO:0000256" key="2">
    <source>
        <dbReference type="ARBA" id="ARBA00022448"/>
    </source>
</evidence>
<dbReference type="SUPFAM" id="SSF53807">
    <property type="entry name" value="Helical backbone' metal receptor"/>
    <property type="match status" value="1"/>
</dbReference>